<dbReference type="EMBL" id="JAFBCV010000008">
    <property type="protein sequence ID" value="MBM7839400.1"/>
    <property type="molecule type" value="Genomic_DNA"/>
</dbReference>
<evidence type="ECO:0000313" key="2">
    <source>
        <dbReference type="Proteomes" id="UP001179280"/>
    </source>
</evidence>
<proteinExistence type="predicted"/>
<evidence type="ECO:0000313" key="1">
    <source>
        <dbReference type="EMBL" id="MBM7839400.1"/>
    </source>
</evidence>
<protein>
    <submittedName>
        <fullName evidence="1">Uncharacterized protein YgbK (DUF1537 family)</fullName>
    </submittedName>
</protein>
<dbReference type="RefSeq" id="WP_239586716.1">
    <property type="nucleotide sequence ID" value="NZ_JAFBCV010000008.1"/>
</dbReference>
<reference evidence="1" key="1">
    <citation type="submission" date="2021-01" db="EMBL/GenBank/DDBJ databases">
        <title>Genomic Encyclopedia of Type Strains, Phase IV (KMG-IV): sequencing the most valuable type-strain genomes for metagenomic binning, comparative biology and taxonomic classification.</title>
        <authorList>
            <person name="Goeker M."/>
        </authorList>
    </citation>
    <scope>NUCLEOTIDE SEQUENCE</scope>
    <source>
        <strain evidence="1">DSM 21943</strain>
    </source>
</reference>
<comment type="caution">
    <text evidence="1">The sequence shown here is derived from an EMBL/GenBank/DDBJ whole genome shotgun (WGS) entry which is preliminary data.</text>
</comment>
<sequence>MNERVMLIAWVYGDNFTGLTDAMEAMALHGLRNLLFIQPSV</sequence>
<name>A0ABS2SXA9_9BACI</name>
<accession>A0ABS2SXA9</accession>
<keyword evidence="2" id="KW-1185">Reference proteome</keyword>
<gene>
    <name evidence="1" type="ORF">JOC54_002680</name>
</gene>
<dbReference type="Proteomes" id="UP001179280">
    <property type="component" value="Unassembled WGS sequence"/>
</dbReference>
<organism evidence="1 2">
    <name type="scientific">Shouchella xiaoxiensis</name>
    <dbReference type="NCBI Taxonomy" id="766895"/>
    <lineage>
        <taxon>Bacteria</taxon>
        <taxon>Bacillati</taxon>
        <taxon>Bacillota</taxon>
        <taxon>Bacilli</taxon>
        <taxon>Bacillales</taxon>
        <taxon>Bacillaceae</taxon>
        <taxon>Shouchella</taxon>
    </lineage>
</organism>